<feature type="region of interest" description="Disordered" evidence="1">
    <location>
        <begin position="554"/>
        <end position="590"/>
    </location>
</feature>
<feature type="region of interest" description="Disordered" evidence="1">
    <location>
        <begin position="472"/>
        <end position="505"/>
    </location>
</feature>
<gene>
    <name evidence="3" type="ORF">BGZ99_002499</name>
</gene>
<dbReference type="EMBL" id="JAAAIP010000175">
    <property type="protein sequence ID" value="KAG0323787.1"/>
    <property type="molecule type" value="Genomic_DNA"/>
</dbReference>
<keyword evidence="2" id="KW-0812">Transmembrane</keyword>
<evidence type="ECO:0000313" key="3">
    <source>
        <dbReference type="EMBL" id="KAG0323787.1"/>
    </source>
</evidence>
<evidence type="ECO:0000256" key="2">
    <source>
        <dbReference type="SAM" id="Phobius"/>
    </source>
</evidence>
<dbReference type="AlphaFoldDB" id="A0A9P6RMW9"/>
<feature type="region of interest" description="Disordered" evidence="1">
    <location>
        <begin position="709"/>
        <end position="805"/>
    </location>
</feature>
<evidence type="ECO:0000313" key="4">
    <source>
        <dbReference type="Proteomes" id="UP000738325"/>
    </source>
</evidence>
<feature type="transmembrane region" description="Helical" evidence="2">
    <location>
        <begin position="394"/>
        <end position="415"/>
    </location>
</feature>
<feature type="region of interest" description="Disordered" evidence="1">
    <location>
        <begin position="628"/>
        <end position="682"/>
    </location>
</feature>
<comment type="caution">
    <text evidence="3">The sequence shown here is derived from an EMBL/GenBank/DDBJ whole genome shotgun (WGS) entry which is preliminary data.</text>
</comment>
<dbReference type="OrthoDB" id="2444659at2759"/>
<feature type="compositionally biased region" description="Low complexity" evidence="1">
    <location>
        <begin position="630"/>
        <end position="661"/>
    </location>
</feature>
<feature type="region of interest" description="Disordered" evidence="1">
    <location>
        <begin position="365"/>
        <end position="387"/>
    </location>
</feature>
<feature type="compositionally biased region" description="Polar residues" evidence="1">
    <location>
        <begin position="478"/>
        <end position="497"/>
    </location>
</feature>
<feature type="compositionally biased region" description="Pro residues" evidence="1">
    <location>
        <begin position="554"/>
        <end position="574"/>
    </location>
</feature>
<dbReference type="Proteomes" id="UP000738325">
    <property type="component" value="Unassembled WGS sequence"/>
</dbReference>
<reference evidence="3" key="1">
    <citation type="journal article" date="2020" name="Fungal Divers.">
        <title>Resolving the Mortierellaceae phylogeny through synthesis of multi-gene phylogenetics and phylogenomics.</title>
        <authorList>
            <person name="Vandepol N."/>
            <person name="Liber J."/>
            <person name="Desiro A."/>
            <person name="Na H."/>
            <person name="Kennedy M."/>
            <person name="Barry K."/>
            <person name="Grigoriev I.V."/>
            <person name="Miller A.N."/>
            <person name="O'Donnell K."/>
            <person name="Stajich J.E."/>
            <person name="Bonito G."/>
        </authorList>
    </citation>
    <scope>NUCLEOTIDE SEQUENCE</scope>
    <source>
        <strain evidence="3">REB-010B</strain>
    </source>
</reference>
<keyword evidence="2" id="KW-0472">Membrane</keyword>
<keyword evidence="2" id="KW-1133">Transmembrane helix</keyword>
<protein>
    <submittedName>
        <fullName evidence="3">Uncharacterized protein</fullName>
    </submittedName>
</protein>
<proteinExistence type="predicted"/>
<evidence type="ECO:0000256" key="1">
    <source>
        <dbReference type="SAM" id="MobiDB-lite"/>
    </source>
</evidence>
<name>A0A9P6RMW9_9FUNG</name>
<sequence length="805" mass="85764">MGILVPVCITTDGHSLYGVATGPNYGPDASTDLRPRAILIKSNWNPSSLAAISWSVISTVPLEAVYDISKSSGFQTCIVDELGVFTYMDLTVYKPQATMGTPGGIRYSPAFNSSGPGSTGLGGWKIIDTATPYLWNSSSISTVLFNVKDTTGTNIVIQAWYNNVTSSINFGILDNTFSRFSMGPSWVFDILKVSIRHINHHNGTLFLLSNLPPPTHTVSYVTIPFKSPVISATAPATLFGYGPFNVSSTYNPLLTGFFGDNYYVIHREGSTNSTDILTTINFANVTGAHFNPDVALGQLVPTSVSSNPLLQFQAFGGLGSPGMAFMEQLVRNDSIISVLNLDGPNIGQLQKANWKINVTETFGLNPNPPNMTSGNSGLGPGSGSGSVSSSHHGAVIGGVVGGLAAIIAVLGFLYYRRHGESVATWRITKKNGAISIKKQKQYNAETSDDYLLQSPRTVDTWALTAYPQLQQQHRQQQSEIRSQAAASYSQYPTSPTAPTGYAYPSTIPAPTTPTAYANPPSIPTIANPVAYAYSTAKTVPRIDTRNVYAYPSSLPTPPSASLPTPPSASLPTPPSISGFTLVPPTPSPSQQQQYAIYPAVRSSIASIATPPIAAESPIHPALVFEMQHQQPPQDVDFVPPRRPAYGSSSYHDGSSSRVRPQPQRRDSTGLPLDEAGAMSPTQSYGSTRIISLHADSFGSIQIQWPSEEMPPFVMPEGYTQGPDGPTPTAIEHVATPTPTNGTTPTPGKQEVPTPTNGTTPTPGKQEVDEEGGGGGESAPRIPFHTRPSQKKKTSARSKYPPVPVP</sequence>
<feature type="compositionally biased region" description="Low complexity" evidence="1">
    <location>
        <begin position="735"/>
        <end position="763"/>
    </location>
</feature>
<keyword evidence="4" id="KW-1185">Reference proteome</keyword>
<accession>A0A9P6RMW9</accession>
<organism evidence="3 4">
    <name type="scientific">Dissophora globulifera</name>
    <dbReference type="NCBI Taxonomy" id="979702"/>
    <lineage>
        <taxon>Eukaryota</taxon>
        <taxon>Fungi</taxon>
        <taxon>Fungi incertae sedis</taxon>
        <taxon>Mucoromycota</taxon>
        <taxon>Mortierellomycotina</taxon>
        <taxon>Mortierellomycetes</taxon>
        <taxon>Mortierellales</taxon>
        <taxon>Mortierellaceae</taxon>
        <taxon>Dissophora</taxon>
    </lineage>
</organism>